<feature type="region of interest" description="Disordered" evidence="1">
    <location>
        <begin position="64"/>
        <end position="88"/>
    </location>
</feature>
<organism evidence="2 3">
    <name type="scientific">Elysia crispata</name>
    <name type="common">lettuce slug</name>
    <dbReference type="NCBI Taxonomy" id="231223"/>
    <lineage>
        <taxon>Eukaryota</taxon>
        <taxon>Metazoa</taxon>
        <taxon>Spiralia</taxon>
        <taxon>Lophotrochozoa</taxon>
        <taxon>Mollusca</taxon>
        <taxon>Gastropoda</taxon>
        <taxon>Heterobranchia</taxon>
        <taxon>Euthyneura</taxon>
        <taxon>Panpulmonata</taxon>
        <taxon>Sacoglossa</taxon>
        <taxon>Placobranchoidea</taxon>
        <taxon>Plakobranchidae</taxon>
        <taxon>Elysia</taxon>
    </lineage>
</organism>
<dbReference type="Proteomes" id="UP001283361">
    <property type="component" value="Unassembled WGS sequence"/>
</dbReference>
<name>A0AAE1CWR4_9GAST</name>
<dbReference type="EMBL" id="JAWDGP010006477">
    <property type="protein sequence ID" value="KAK3740287.1"/>
    <property type="molecule type" value="Genomic_DNA"/>
</dbReference>
<keyword evidence="3" id="KW-1185">Reference proteome</keyword>
<evidence type="ECO:0000256" key="1">
    <source>
        <dbReference type="SAM" id="MobiDB-lite"/>
    </source>
</evidence>
<proteinExistence type="predicted"/>
<accession>A0AAE1CWR4</accession>
<reference evidence="2" key="1">
    <citation type="journal article" date="2023" name="G3 (Bethesda)">
        <title>A reference genome for the long-term kleptoplast-retaining sea slug Elysia crispata morphotype clarki.</title>
        <authorList>
            <person name="Eastman K.E."/>
            <person name="Pendleton A.L."/>
            <person name="Shaikh M.A."/>
            <person name="Suttiyut T."/>
            <person name="Ogas R."/>
            <person name="Tomko P."/>
            <person name="Gavelis G."/>
            <person name="Widhalm J.R."/>
            <person name="Wisecaver J.H."/>
        </authorList>
    </citation>
    <scope>NUCLEOTIDE SEQUENCE</scope>
    <source>
        <strain evidence="2">ECLA1</strain>
    </source>
</reference>
<gene>
    <name evidence="2" type="ORF">RRG08_005831</name>
</gene>
<sequence length="88" mass="10122">MAGQIQNRTGSANLKGSCTEELSLHSSSHHIINANNSKRKLAEKWLRFDSPGIVCYENVRVGRSRQRHRDRASGRKEELMRTLSFHKF</sequence>
<evidence type="ECO:0000313" key="3">
    <source>
        <dbReference type="Proteomes" id="UP001283361"/>
    </source>
</evidence>
<comment type="caution">
    <text evidence="2">The sequence shown here is derived from an EMBL/GenBank/DDBJ whole genome shotgun (WGS) entry which is preliminary data.</text>
</comment>
<evidence type="ECO:0000313" key="2">
    <source>
        <dbReference type="EMBL" id="KAK3740287.1"/>
    </source>
</evidence>
<protein>
    <submittedName>
        <fullName evidence="2">Uncharacterized protein</fullName>
    </submittedName>
</protein>
<dbReference type="AlphaFoldDB" id="A0AAE1CWR4"/>
<feature type="compositionally biased region" description="Basic and acidic residues" evidence="1">
    <location>
        <begin position="71"/>
        <end position="80"/>
    </location>
</feature>